<comment type="caution">
    <text evidence="1">The sequence shown here is derived from an EMBL/GenBank/DDBJ whole genome shotgun (WGS) entry which is preliminary data.</text>
</comment>
<dbReference type="Proteomes" id="UP000029223">
    <property type="component" value="Unassembled WGS sequence"/>
</dbReference>
<accession>A0ABQ0JLI9</accession>
<reference evidence="2" key="2">
    <citation type="submission" date="2014-09" db="EMBL/GenBank/DDBJ databases">
        <authorList>
            <consortium name="NBRP consortium"/>
            <person name="Sawabe T."/>
            <person name="Meirelles P."/>
            <person name="Nakanishi M."/>
            <person name="Sayaka M."/>
            <person name="Hattori M."/>
            <person name="Ohkuma M."/>
        </authorList>
    </citation>
    <scope>NUCLEOTIDE SEQUENCE [LARGE SCALE GENOMIC DNA]</scope>
    <source>
        <strain evidence="2">JCM 19239</strain>
    </source>
</reference>
<organism evidence="1 2">
    <name type="scientific">Vibrio variabilis</name>
    <dbReference type="NCBI Taxonomy" id="990271"/>
    <lineage>
        <taxon>Bacteria</taxon>
        <taxon>Pseudomonadati</taxon>
        <taxon>Pseudomonadota</taxon>
        <taxon>Gammaproteobacteria</taxon>
        <taxon>Vibrionales</taxon>
        <taxon>Vibrionaceae</taxon>
        <taxon>Vibrio</taxon>
    </lineage>
</organism>
<reference evidence="2" key="1">
    <citation type="submission" date="2014-09" db="EMBL/GenBank/DDBJ databases">
        <title>Vibrio variabilis JCM 19239. (C206) whole genome shotgun sequence.</title>
        <authorList>
            <person name="Sawabe T."/>
            <person name="Meirelles P."/>
            <person name="Nakanishi M."/>
            <person name="Sayaka M."/>
            <person name="Hattori M."/>
            <person name="Ohkuma M."/>
        </authorList>
    </citation>
    <scope>NUCLEOTIDE SEQUENCE [LARGE SCALE GENOMIC DNA]</scope>
    <source>
        <strain evidence="2">JCM 19239</strain>
    </source>
</reference>
<sequence length="39" mass="4423">MVIGNRHLGYDKKLARLFGKHNVKRVASNAKFVILQATK</sequence>
<evidence type="ECO:0000313" key="2">
    <source>
        <dbReference type="Proteomes" id="UP000029223"/>
    </source>
</evidence>
<dbReference type="InterPro" id="IPR029063">
    <property type="entry name" value="SAM-dependent_MTases_sf"/>
</dbReference>
<proteinExistence type="predicted"/>
<evidence type="ECO:0000313" key="1">
    <source>
        <dbReference type="EMBL" id="GAL29621.1"/>
    </source>
</evidence>
<dbReference type="EMBL" id="BBMS01000069">
    <property type="protein sequence ID" value="GAL29621.1"/>
    <property type="molecule type" value="Genomic_DNA"/>
</dbReference>
<keyword evidence="2" id="KW-1185">Reference proteome</keyword>
<dbReference type="Gene3D" id="3.40.50.150">
    <property type="entry name" value="Vaccinia Virus protein VP39"/>
    <property type="match status" value="1"/>
</dbReference>
<protein>
    <submittedName>
        <fullName evidence="1">23S rRNA (Guanine-N-2-) -methyltransferase rlmG</fullName>
    </submittedName>
</protein>
<name>A0ABQ0JLI9_9VIBR</name>
<gene>
    <name evidence="1" type="ORF">JCM19239_7885</name>
</gene>